<protein>
    <submittedName>
        <fullName evidence="1">Uncharacterized protein</fullName>
    </submittedName>
</protein>
<dbReference type="RefSeq" id="WP_188890696.1">
    <property type="nucleotide sequence ID" value="NZ_BMHY01000007.1"/>
</dbReference>
<proteinExistence type="predicted"/>
<keyword evidence="2" id="KW-1185">Reference proteome</keyword>
<gene>
    <name evidence="1" type="ORF">GCM10010918_37250</name>
</gene>
<organism evidence="1 2">
    <name type="scientific">Paenibacillus radicis</name>
    <name type="common">ex Gao et al. 2016</name>
    <dbReference type="NCBI Taxonomy" id="1737354"/>
    <lineage>
        <taxon>Bacteria</taxon>
        <taxon>Bacillati</taxon>
        <taxon>Bacillota</taxon>
        <taxon>Bacilli</taxon>
        <taxon>Bacillales</taxon>
        <taxon>Paenibacillaceae</taxon>
        <taxon>Paenibacillus</taxon>
    </lineage>
</organism>
<comment type="caution">
    <text evidence="1">The sequence shown here is derived from an EMBL/GenBank/DDBJ whole genome shotgun (WGS) entry which is preliminary data.</text>
</comment>
<sequence length="229" mass="25366">MNNCTINSQRRSIVPISHIYEYGKVRDFAKNYIGNIVTGSNYADITIGDVTNRFYFNGGKTNAGGSYENVNGSLMMERDDFLKAMGLTYEKGKDQQFTITQAQVNFEKGVDYGTAIIISAVGFAEGFAIPAFIAGGGVGFYTTFSKFYNSPGDYTVHIYKTLSPDKAGYTIVIVGYYIDSDGLKHEYRVVEQRSNISPLTYQAYVVNPFDVKPKEEPKVAPPQPGPGRR</sequence>
<evidence type="ECO:0000313" key="1">
    <source>
        <dbReference type="EMBL" id="GGG77174.1"/>
    </source>
</evidence>
<evidence type="ECO:0000313" key="2">
    <source>
        <dbReference type="Proteomes" id="UP000600247"/>
    </source>
</evidence>
<name>A0A917HFE9_9BACL</name>
<dbReference type="EMBL" id="BMHY01000007">
    <property type="protein sequence ID" value="GGG77174.1"/>
    <property type="molecule type" value="Genomic_DNA"/>
</dbReference>
<reference evidence="1 2" key="1">
    <citation type="journal article" date="2014" name="Int. J. Syst. Evol. Microbiol.">
        <title>Complete genome sequence of Corynebacterium casei LMG S-19264T (=DSM 44701T), isolated from a smear-ripened cheese.</title>
        <authorList>
            <consortium name="US DOE Joint Genome Institute (JGI-PGF)"/>
            <person name="Walter F."/>
            <person name="Albersmeier A."/>
            <person name="Kalinowski J."/>
            <person name="Ruckert C."/>
        </authorList>
    </citation>
    <scope>NUCLEOTIDE SEQUENCE [LARGE SCALE GENOMIC DNA]</scope>
    <source>
        <strain evidence="1 2">CGMCC 1.15286</strain>
    </source>
</reference>
<dbReference type="Proteomes" id="UP000600247">
    <property type="component" value="Unassembled WGS sequence"/>
</dbReference>
<dbReference type="AlphaFoldDB" id="A0A917HFE9"/>
<accession>A0A917HFE9</accession>